<keyword evidence="1" id="KW-0802">TPR repeat</keyword>
<comment type="caution">
    <text evidence="4">The sequence shown here is derived from an EMBL/GenBank/DDBJ whole genome shotgun (WGS) entry which is preliminary data.</text>
</comment>
<feature type="signal peptide" evidence="3">
    <location>
        <begin position="1"/>
        <end position="22"/>
    </location>
</feature>
<name>A0A9D1IP47_9BACT</name>
<evidence type="ECO:0000256" key="2">
    <source>
        <dbReference type="SAM" id="Phobius"/>
    </source>
</evidence>
<protein>
    <submittedName>
        <fullName evidence="4">Tetratricopeptide repeat protein</fullName>
    </submittedName>
</protein>
<feature type="transmembrane region" description="Helical" evidence="2">
    <location>
        <begin position="126"/>
        <end position="147"/>
    </location>
</feature>
<evidence type="ECO:0000256" key="1">
    <source>
        <dbReference type="PROSITE-ProRule" id="PRU00339"/>
    </source>
</evidence>
<keyword evidence="2" id="KW-0812">Transmembrane</keyword>
<feature type="chain" id="PRO_5038701617" evidence="3">
    <location>
        <begin position="23"/>
        <end position="258"/>
    </location>
</feature>
<keyword evidence="2" id="KW-0472">Membrane</keyword>
<dbReference type="EMBL" id="DVMS01000235">
    <property type="protein sequence ID" value="HIU39652.1"/>
    <property type="molecule type" value="Genomic_DNA"/>
</dbReference>
<keyword evidence="2" id="KW-1133">Transmembrane helix</keyword>
<feature type="transmembrane region" description="Helical" evidence="2">
    <location>
        <begin position="156"/>
        <end position="176"/>
    </location>
</feature>
<accession>A0A9D1IP47</accession>
<dbReference type="InterPro" id="IPR019734">
    <property type="entry name" value="TPR_rpt"/>
</dbReference>
<keyword evidence="3" id="KW-0732">Signal</keyword>
<reference evidence="4" key="1">
    <citation type="submission" date="2020-10" db="EMBL/GenBank/DDBJ databases">
        <authorList>
            <person name="Gilroy R."/>
        </authorList>
    </citation>
    <scope>NUCLEOTIDE SEQUENCE</scope>
    <source>
        <strain evidence="4">17073</strain>
    </source>
</reference>
<dbReference type="PROSITE" id="PS50005">
    <property type="entry name" value="TPR"/>
    <property type="match status" value="1"/>
</dbReference>
<dbReference type="PROSITE" id="PS50293">
    <property type="entry name" value="TPR_REGION"/>
    <property type="match status" value="1"/>
</dbReference>
<evidence type="ECO:0000256" key="3">
    <source>
        <dbReference type="SAM" id="SignalP"/>
    </source>
</evidence>
<dbReference type="AlphaFoldDB" id="A0A9D1IP47"/>
<organism evidence="4 5">
    <name type="scientific">Candidatus Limisoma intestinavium</name>
    <dbReference type="NCBI Taxonomy" id="2840856"/>
    <lineage>
        <taxon>Bacteria</taxon>
        <taxon>Pseudomonadati</taxon>
        <taxon>Bacteroidota</taxon>
        <taxon>Bacteroidia</taxon>
        <taxon>Bacteroidales</taxon>
        <taxon>Candidatus Limisoma</taxon>
    </lineage>
</organism>
<sequence length="258" mass="29014">MKRYIFLIIILTAISRFGFAQTAQQAAAAYANKNYPEAIELYQQLSKEQGVSSELYYNLGNAYYRNGDNGNAVLYYERSLRLNPRNKEAQANLDFLQTKLKDRFGTDENILSTWIREFRNLLSSNGWTILGMVSFALFILGVAAYFFGKAIGLRKVGFFGGAFFAFVCIAANIFAYNARAAATDNSYAVVLSDSTMLSTVSRAPVGRNETAFVLHEGTKIKKLDSLRNVENGDSSIWYRIRTSDRQEAWIDGKAIEEI</sequence>
<gene>
    <name evidence="4" type="ORF">IAD18_08315</name>
</gene>
<dbReference type="Proteomes" id="UP000824076">
    <property type="component" value="Unassembled WGS sequence"/>
</dbReference>
<dbReference type="SMART" id="SM00028">
    <property type="entry name" value="TPR"/>
    <property type="match status" value="2"/>
</dbReference>
<reference evidence="4" key="2">
    <citation type="journal article" date="2021" name="PeerJ">
        <title>Extensive microbial diversity within the chicken gut microbiome revealed by metagenomics and culture.</title>
        <authorList>
            <person name="Gilroy R."/>
            <person name="Ravi A."/>
            <person name="Getino M."/>
            <person name="Pursley I."/>
            <person name="Horton D.L."/>
            <person name="Alikhan N.F."/>
            <person name="Baker D."/>
            <person name="Gharbi K."/>
            <person name="Hall N."/>
            <person name="Watson M."/>
            <person name="Adriaenssens E.M."/>
            <person name="Foster-Nyarko E."/>
            <person name="Jarju S."/>
            <person name="Secka A."/>
            <person name="Antonio M."/>
            <person name="Oren A."/>
            <person name="Chaudhuri R.R."/>
            <person name="La Ragione R."/>
            <person name="Hildebrand F."/>
            <person name="Pallen M.J."/>
        </authorList>
    </citation>
    <scope>NUCLEOTIDE SEQUENCE</scope>
    <source>
        <strain evidence="4">17073</strain>
    </source>
</reference>
<proteinExistence type="predicted"/>
<dbReference type="InterPro" id="IPR011990">
    <property type="entry name" value="TPR-like_helical_dom_sf"/>
</dbReference>
<feature type="repeat" description="TPR" evidence="1">
    <location>
        <begin position="53"/>
        <end position="86"/>
    </location>
</feature>
<dbReference type="Pfam" id="PF13432">
    <property type="entry name" value="TPR_16"/>
    <property type="match status" value="1"/>
</dbReference>
<dbReference type="Gene3D" id="1.25.40.10">
    <property type="entry name" value="Tetratricopeptide repeat domain"/>
    <property type="match status" value="1"/>
</dbReference>
<dbReference type="SUPFAM" id="SSF48452">
    <property type="entry name" value="TPR-like"/>
    <property type="match status" value="1"/>
</dbReference>
<evidence type="ECO:0000313" key="5">
    <source>
        <dbReference type="Proteomes" id="UP000824076"/>
    </source>
</evidence>
<evidence type="ECO:0000313" key="4">
    <source>
        <dbReference type="EMBL" id="HIU39652.1"/>
    </source>
</evidence>